<gene>
    <name evidence="3" type="ORF">SAMN04487926_12874</name>
</gene>
<feature type="transmembrane region" description="Helical" evidence="2">
    <location>
        <begin position="344"/>
        <end position="362"/>
    </location>
</feature>
<feature type="transmembrane region" description="Helical" evidence="2">
    <location>
        <begin position="163"/>
        <end position="186"/>
    </location>
</feature>
<evidence type="ECO:0000256" key="1">
    <source>
        <dbReference type="SAM" id="MobiDB-lite"/>
    </source>
</evidence>
<sequence length="446" mass="48899">MSVHMRSCGDSTFGSYAAKPHRNRHEPTPCYRAKALPRPPQGPRPAQQSQSNTPNSSLTELALRVTRAPSWEAFSPKKRMQTSKNRLIELDFFRGLVLIFIVVDHIGGSILSRATLHAYALCDAAEVFVFLGGFATATAYASLAKRHTEADARNRFFKRSLELYRAFLITAVLMLLVSAVMSAFSIDAPNMATTDLDDMMDTPTAVLRDILLFRRQPYLASVLPMYAFFAFAVPAILPLARSKPWLLLAGSLAVWSIAPSLLPHLPVAEDAQWDFNPFAWQLMFVLGVIAQTQPVYQRASAHRHGWLLTVLACGIIAAAAWFKLFVEVGPLDSSLKQNLSWLRAVNFLAIAWLVANMVRIGWARALAQRLPWVGLVGRKGLLCFVAGTVISLVVDSLLYTATDGYLNIPLGLVADAVAIGSLFAVAKVSVPISRVLTLRLRGSGPA</sequence>
<keyword evidence="2" id="KW-0472">Membrane</keyword>
<feature type="transmembrane region" description="Helical" evidence="2">
    <location>
        <begin position="408"/>
        <end position="430"/>
    </location>
</feature>
<feature type="transmembrane region" description="Helical" evidence="2">
    <location>
        <begin position="87"/>
        <end position="106"/>
    </location>
</feature>
<dbReference type="Pfam" id="PF10129">
    <property type="entry name" value="OpgC_C"/>
    <property type="match status" value="1"/>
</dbReference>
<feature type="transmembrane region" description="Helical" evidence="2">
    <location>
        <begin position="305"/>
        <end position="324"/>
    </location>
</feature>
<reference evidence="3" key="1">
    <citation type="submission" date="2016-10" db="EMBL/GenBank/DDBJ databases">
        <authorList>
            <person name="Varghese N."/>
            <person name="Submissions S."/>
        </authorList>
    </citation>
    <scope>NUCLEOTIDE SEQUENCE [LARGE SCALE GENOMIC DNA]</scope>
    <source>
        <strain evidence="3">YR281</strain>
    </source>
</reference>
<feature type="region of interest" description="Disordered" evidence="1">
    <location>
        <begin position="1"/>
        <end position="58"/>
    </location>
</feature>
<comment type="caution">
    <text evidence="3">The sequence shown here is derived from an EMBL/GenBank/DDBJ whole genome shotgun (WGS) entry which is preliminary data.</text>
</comment>
<dbReference type="EMBL" id="FNDI01000028">
    <property type="protein sequence ID" value="SDI96730.1"/>
    <property type="molecule type" value="Genomic_DNA"/>
</dbReference>
<accession>A0A7Z7BE21</accession>
<feature type="transmembrane region" description="Helical" evidence="2">
    <location>
        <begin position="246"/>
        <end position="266"/>
    </location>
</feature>
<keyword evidence="4" id="KW-1185">Reference proteome</keyword>
<protein>
    <recommendedName>
        <fullName evidence="5">OpgC domain-containing protein</fullName>
    </recommendedName>
</protein>
<feature type="transmembrane region" description="Helical" evidence="2">
    <location>
        <begin position="218"/>
        <end position="239"/>
    </location>
</feature>
<keyword evidence="2" id="KW-1133">Transmembrane helix</keyword>
<name>A0A7Z7BE21_9BURK</name>
<evidence type="ECO:0000313" key="3">
    <source>
        <dbReference type="EMBL" id="SDI96730.1"/>
    </source>
</evidence>
<keyword evidence="2" id="KW-0812">Transmembrane</keyword>
<dbReference type="Proteomes" id="UP000198900">
    <property type="component" value="Unassembled WGS sequence"/>
</dbReference>
<evidence type="ECO:0008006" key="5">
    <source>
        <dbReference type="Google" id="ProtNLM"/>
    </source>
</evidence>
<proteinExistence type="predicted"/>
<dbReference type="PANTHER" id="PTHR38592:SF3">
    <property type="entry name" value="BLL4819 PROTEIN"/>
    <property type="match status" value="1"/>
</dbReference>
<feature type="transmembrane region" description="Helical" evidence="2">
    <location>
        <begin position="118"/>
        <end position="143"/>
    </location>
</feature>
<organism evidence="3 4">
    <name type="scientific">Paraburkholderia steynii</name>
    <dbReference type="NCBI Taxonomy" id="1245441"/>
    <lineage>
        <taxon>Bacteria</taxon>
        <taxon>Pseudomonadati</taxon>
        <taxon>Pseudomonadota</taxon>
        <taxon>Betaproteobacteria</taxon>
        <taxon>Burkholderiales</taxon>
        <taxon>Burkholderiaceae</taxon>
        <taxon>Paraburkholderia</taxon>
    </lineage>
</organism>
<dbReference type="AlphaFoldDB" id="A0A7Z7BE21"/>
<dbReference type="InterPro" id="IPR014550">
    <property type="entry name" value="UCP028704_OpgC"/>
</dbReference>
<feature type="transmembrane region" description="Helical" evidence="2">
    <location>
        <begin position="278"/>
        <end position="296"/>
    </location>
</feature>
<dbReference type="PANTHER" id="PTHR38592">
    <property type="entry name" value="BLL4819 PROTEIN"/>
    <property type="match status" value="1"/>
</dbReference>
<feature type="transmembrane region" description="Helical" evidence="2">
    <location>
        <begin position="382"/>
        <end position="402"/>
    </location>
</feature>
<evidence type="ECO:0000256" key="2">
    <source>
        <dbReference type="SAM" id="Phobius"/>
    </source>
</evidence>
<evidence type="ECO:0000313" key="4">
    <source>
        <dbReference type="Proteomes" id="UP000198900"/>
    </source>
</evidence>